<protein>
    <submittedName>
        <fullName evidence="2">Uncharacterized protein</fullName>
    </submittedName>
</protein>
<feature type="region of interest" description="Disordered" evidence="1">
    <location>
        <begin position="51"/>
        <end position="91"/>
    </location>
</feature>
<reference evidence="2 3" key="2">
    <citation type="journal article" date="2019" name="G3 (Bethesda)">
        <title>Hybrid Assembly of the Genome of the Entomopathogenic Nematode Steinernema carpocapsae Identifies the X-Chromosome.</title>
        <authorList>
            <person name="Serra L."/>
            <person name="Macchietto M."/>
            <person name="Macias-Munoz A."/>
            <person name="McGill C.J."/>
            <person name="Rodriguez I.M."/>
            <person name="Rodriguez B."/>
            <person name="Murad R."/>
            <person name="Mortazavi A."/>
        </authorList>
    </citation>
    <scope>NUCLEOTIDE SEQUENCE [LARGE SCALE GENOMIC DNA]</scope>
    <source>
        <strain evidence="2 3">ALL</strain>
    </source>
</reference>
<name>A0A4U5N177_STECR</name>
<gene>
    <name evidence="2" type="ORF">L596_017034</name>
</gene>
<keyword evidence="3" id="KW-1185">Reference proteome</keyword>
<sequence length="91" mass="10362">MLSLYTVSFILFEYQVLPIVAKGRQGYLMANGINTQISAHRDHSRVAVIIPELPNPRGSERRRKETTNKSKTKERLSGEPKERNIGEPRGK</sequence>
<accession>A0A4U5N177</accession>
<evidence type="ECO:0000313" key="2">
    <source>
        <dbReference type="EMBL" id="TKR75792.1"/>
    </source>
</evidence>
<evidence type="ECO:0000256" key="1">
    <source>
        <dbReference type="SAM" id="MobiDB-lite"/>
    </source>
</evidence>
<dbReference type="Proteomes" id="UP000298663">
    <property type="component" value="Unassembled WGS sequence"/>
</dbReference>
<feature type="compositionally biased region" description="Basic and acidic residues" evidence="1">
    <location>
        <begin position="58"/>
        <end position="91"/>
    </location>
</feature>
<dbReference type="EMBL" id="AZBU02000005">
    <property type="protein sequence ID" value="TKR75792.1"/>
    <property type="molecule type" value="Genomic_DNA"/>
</dbReference>
<reference evidence="2 3" key="1">
    <citation type="journal article" date="2015" name="Genome Biol.">
        <title>Comparative genomics of Steinernema reveals deeply conserved gene regulatory networks.</title>
        <authorList>
            <person name="Dillman A.R."/>
            <person name="Macchietto M."/>
            <person name="Porter C.F."/>
            <person name="Rogers A."/>
            <person name="Williams B."/>
            <person name="Antoshechkin I."/>
            <person name="Lee M.M."/>
            <person name="Goodwin Z."/>
            <person name="Lu X."/>
            <person name="Lewis E.E."/>
            <person name="Goodrich-Blair H."/>
            <person name="Stock S.P."/>
            <person name="Adams B.J."/>
            <person name="Sternberg P.W."/>
            <person name="Mortazavi A."/>
        </authorList>
    </citation>
    <scope>NUCLEOTIDE SEQUENCE [LARGE SCALE GENOMIC DNA]</scope>
    <source>
        <strain evidence="2 3">ALL</strain>
    </source>
</reference>
<organism evidence="2 3">
    <name type="scientific">Steinernema carpocapsae</name>
    <name type="common">Entomopathogenic nematode</name>
    <dbReference type="NCBI Taxonomy" id="34508"/>
    <lineage>
        <taxon>Eukaryota</taxon>
        <taxon>Metazoa</taxon>
        <taxon>Ecdysozoa</taxon>
        <taxon>Nematoda</taxon>
        <taxon>Chromadorea</taxon>
        <taxon>Rhabditida</taxon>
        <taxon>Tylenchina</taxon>
        <taxon>Panagrolaimomorpha</taxon>
        <taxon>Strongyloidoidea</taxon>
        <taxon>Steinernematidae</taxon>
        <taxon>Steinernema</taxon>
    </lineage>
</organism>
<evidence type="ECO:0000313" key="3">
    <source>
        <dbReference type="Proteomes" id="UP000298663"/>
    </source>
</evidence>
<proteinExistence type="predicted"/>
<comment type="caution">
    <text evidence="2">The sequence shown here is derived from an EMBL/GenBank/DDBJ whole genome shotgun (WGS) entry which is preliminary data.</text>
</comment>
<dbReference type="AlphaFoldDB" id="A0A4U5N177"/>